<dbReference type="NCBIfam" id="TIGR01571">
    <property type="entry name" value="A_thal_Cys_rich"/>
    <property type="match status" value="1"/>
</dbReference>
<sequence>MANDWNNGLFGCFNDCGTCLITYIAPCYTFGKNAEAVGDSCLLCGLAFFVPVVDLIVMSSVRGKIREQHGISGSFIGDCAATICCPFCSLVQSAQQVKGAPGSQSIARC</sequence>
<dbReference type="AlphaFoldDB" id="A7RFB0"/>
<dbReference type="EMBL" id="DS469507">
    <property type="protein sequence ID" value="EDO50068.1"/>
    <property type="molecule type" value="Genomic_DNA"/>
</dbReference>
<feature type="transmembrane region" description="Helical" evidence="2">
    <location>
        <begin position="36"/>
        <end position="57"/>
    </location>
</feature>
<reference evidence="3 4" key="1">
    <citation type="journal article" date="2007" name="Science">
        <title>Sea anemone genome reveals ancestral eumetazoan gene repertoire and genomic organization.</title>
        <authorList>
            <person name="Putnam N.H."/>
            <person name="Srivastava M."/>
            <person name="Hellsten U."/>
            <person name="Dirks B."/>
            <person name="Chapman J."/>
            <person name="Salamov A."/>
            <person name="Terry A."/>
            <person name="Shapiro H."/>
            <person name="Lindquist E."/>
            <person name="Kapitonov V.V."/>
            <person name="Jurka J."/>
            <person name="Genikhovich G."/>
            <person name="Grigoriev I.V."/>
            <person name="Lucas S.M."/>
            <person name="Steele R.E."/>
            <person name="Finnerty J.R."/>
            <person name="Technau U."/>
            <person name="Martindale M.Q."/>
            <person name="Rokhsar D.S."/>
        </authorList>
    </citation>
    <scope>NUCLEOTIDE SEQUENCE [LARGE SCALE GENOMIC DNA]</scope>
    <source>
        <strain evidence="4">CH2 X CH6</strain>
    </source>
</reference>
<evidence type="ECO:0000256" key="1">
    <source>
        <dbReference type="ARBA" id="ARBA00009024"/>
    </source>
</evidence>
<dbReference type="Proteomes" id="UP000001593">
    <property type="component" value="Unassembled WGS sequence"/>
</dbReference>
<dbReference type="STRING" id="45351.A7RFB0"/>
<dbReference type="Pfam" id="PF04749">
    <property type="entry name" value="PLAC8"/>
    <property type="match status" value="1"/>
</dbReference>
<dbReference type="KEGG" id="nve:5522242"/>
<name>A7RFB0_NEMVE</name>
<dbReference type="PANTHER" id="PTHR15907">
    <property type="entry name" value="DUF614 FAMILY PROTEIN-RELATED"/>
    <property type="match status" value="1"/>
</dbReference>
<proteinExistence type="inferred from homology"/>
<accession>A7RFB0</accession>
<dbReference type="eggNOG" id="ENOG502S52C">
    <property type="taxonomic scope" value="Eukaryota"/>
</dbReference>
<dbReference type="HOGENOM" id="CLU_083147_6_1_1"/>
<evidence type="ECO:0000313" key="3">
    <source>
        <dbReference type="EMBL" id="EDO50068.1"/>
    </source>
</evidence>
<organism evidence="3 4">
    <name type="scientific">Nematostella vectensis</name>
    <name type="common">Starlet sea anemone</name>
    <dbReference type="NCBI Taxonomy" id="45351"/>
    <lineage>
        <taxon>Eukaryota</taxon>
        <taxon>Metazoa</taxon>
        <taxon>Cnidaria</taxon>
        <taxon>Anthozoa</taxon>
        <taxon>Hexacorallia</taxon>
        <taxon>Actiniaria</taxon>
        <taxon>Edwardsiidae</taxon>
        <taxon>Nematostella</taxon>
    </lineage>
</organism>
<dbReference type="OrthoDB" id="5946211at2759"/>
<dbReference type="InParanoid" id="A7RFB0"/>
<evidence type="ECO:0000256" key="2">
    <source>
        <dbReference type="SAM" id="Phobius"/>
    </source>
</evidence>
<keyword evidence="2" id="KW-1133">Transmembrane helix</keyword>
<keyword evidence="2" id="KW-0472">Membrane</keyword>
<evidence type="ECO:0000313" key="4">
    <source>
        <dbReference type="Proteomes" id="UP000001593"/>
    </source>
</evidence>
<comment type="similarity">
    <text evidence="1">Belongs to the cornifelin family.</text>
</comment>
<dbReference type="PhylomeDB" id="A7RFB0"/>
<keyword evidence="4" id="KW-1185">Reference proteome</keyword>
<gene>
    <name evidence="3" type="ORF">NEMVEDRAFT_v1g79473</name>
</gene>
<dbReference type="OMA" id="CAMIQEY"/>
<keyword evidence="2" id="KW-0812">Transmembrane</keyword>
<protein>
    <submittedName>
        <fullName evidence="3">Uncharacterized protein</fullName>
    </submittedName>
</protein>
<dbReference type="InterPro" id="IPR006461">
    <property type="entry name" value="PLAC_motif_containing"/>
</dbReference>